<dbReference type="EC" id="7.1.1.-" evidence="12"/>
<keyword evidence="5 12" id="KW-0812">Transmembrane</keyword>
<accession>A0A932CPB1</accession>
<comment type="catalytic activity">
    <reaction evidence="12 13">
        <text>a quinone + NADH + 5 H(+)(in) = a quinol + NAD(+) + 4 H(+)(out)</text>
        <dbReference type="Rhea" id="RHEA:57888"/>
        <dbReference type="ChEBI" id="CHEBI:15378"/>
        <dbReference type="ChEBI" id="CHEBI:24646"/>
        <dbReference type="ChEBI" id="CHEBI:57540"/>
        <dbReference type="ChEBI" id="CHEBI:57945"/>
        <dbReference type="ChEBI" id="CHEBI:132124"/>
    </reaction>
</comment>
<feature type="transmembrane region" description="Helical" evidence="12">
    <location>
        <begin position="6"/>
        <end position="29"/>
    </location>
</feature>
<keyword evidence="11 12" id="KW-0472">Membrane</keyword>
<dbReference type="PANTHER" id="PTHR11058">
    <property type="entry name" value="NADH-UBIQUINONE OXIDOREDUCTASE CHAIN 3"/>
    <property type="match status" value="1"/>
</dbReference>
<keyword evidence="6 12" id="KW-0874">Quinone</keyword>
<evidence type="ECO:0000256" key="6">
    <source>
        <dbReference type="ARBA" id="ARBA00022719"/>
    </source>
</evidence>
<comment type="caution">
    <text evidence="14">The sequence shown here is derived from an EMBL/GenBank/DDBJ whole genome shotgun (WGS) entry which is preliminary data.</text>
</comment>
<dbReference type="GO" id="GO:0005886">
    <property type="term" value="C:plasma membrane"/>
    <property type="evidence" value="ECO:0007669"/>
    <property type="project" value="UniProtKB-SubCell"/>
</dbReference>
<organism evidence="14 15">
    <name type="scientific">Tectimicrobiota bacterium</name>
    <dbReference type="NCBI Taxonomy" id="2528274"/>
    <lineage>
        <taxon>Bacteria</taxon>
        <taxon>Pseudomonadati</taxon>
        <taxon>Nitrospinota/Tectimicrobiota group</taxon>
        <taxon>Candidatus Tectimicrobiota</taxon>
    </lineage>
</organism>
<name>A0A932CPB1_UNCTE</name>
<dbReference type="GO" id="GO:0030964">
    <property type="term" value="C:NADH dehydrogenase complex"/>
    <property type="evidence" value="ECO:0007669"/>
    <property type="project" value="TreeGrafter"/>
</dbReference>
<feature type="transmembrane region" description="Helical" evidence="12">
    <location>
        <begin position="60"/>
        <end position="83"/>
    </location>
</feature>
<protein>
    <recommendedName>
        <fullName evidence="12">NADH-quinone oxidoreductase subunit A</fullName>
        <ecNumber evidence="12">7.1.1.-</ecNumber>
    </recommendedName>
    <alternativeName>
        <fullName evidence="12">NADH dehydrogenase I subunit A</fullName>
    </alternativeName>
    <alternativeName>
        <fullName evidence="12">NDH-1 subunit A</fullName>
    </alternativeName>
    <alternativeName>
        <fullName evidence="12">NUO1</fullName>
    </alternativeName>
</protein>
<evidence type="ECO:0000256" key="4">
    <source>
        <dbReference type="ARBA" id="ARBA00022475"/>
    </source>
</evidence>
<dbReference type="EMBL" id="JACPRF010000207">
    <property type="protein sequence ID" value="MBI2876576.1"/>
    <property type="molecule type" value="Genomic_DNA"/>
</dbReference>
<keyword evidence="7 12" id="KW-1278">Translocase</keyword>
<evidence type="ECO:0000256" key="12">
    <source>
        <dbReference type="HAMAP-Rule" id="MF_01394"/>
    </source>
</evidence>
<evidence type="ECO:0000256" key="9">
    <source>
        <dbReference type="ARBA" id="ARBA00023027"/>
    </source>
</evidence>
<keyword evidence="10 12" id="KW-0830">Ubiquinone</keyword>
<dbReference type="GO" id="GO:0008137">
    <property type="term" value="F:NADH dehydrogenase (ubiquinone) activity"/>
    <property type="evidence" value="ECO:0007669"/>
    <property type="project" value="InterPro"/>
</dbReference>
<keyword evidence="8 12" id="KW-1133">Transmembrane helix</keyword>
<proteinExistence type="inferred from homology"/>
<dbReference type="InterPro" id="IPR000440">
    <property type="entry name" value="NADH_UbQ/plastoQ_OxRdtase_su3"/>
</dbReference>
<dbReference type="PANTHER" id="PTHR11058:SF21">
    <property type="entry name" value="NADH-QUINONE OXIDOREDUCTASE SUBUNIT A"/>
    <property type="match status" value="1"/>
</dbReference>
<evidence type="ECO:0000256" key="2">
    <source>
        <dbReference type="ARBA" id="ARBA00008472"/>
    </source>
</evidence>
<dbReference type="Gene3D" id="1.20.58.1610">
    <property type="entry name" value="NADH:ubiquinone/plastoquinone oxidoreductase, chain 3"/>
    <property type="match status" value="1"/>
</dbReference>
<comment type="function">
    <text evidence="12">NDH-1 shuttles electrons from NADH, via FMN and iron-sulfur (Fe-S) centers, to quinones in the respiratory chain. The immediate electron acceptor for the enzyme in this species is believed to be ubiquinone. Couples the redox reaction to proton translocation (for every two electrons transferred, four hydrogen ions are translocated across the cytoplasmic membrane), and thus conserves the redox energy in a proton gradient.</text>
</comment>
<gene>
    <name evidence="12" type="primary">nuoA</name>
    <name evidence="14" type="ORF">HYY20_06820</name>
</gene>
<keyword evidence="3 12" id="KW-0813">Transport</keyword>
<dbReference type="HAMAP" id="MF_01394">
    <property type="entry name" value="NDH1_NuoA"/>
    <property type="match status" value="1"/>
</dbReference>
<feature type="transmembrane region" description="Helical" evidence="12">
    <location>
        <begin position="89"/>
        <end position="110"/>
    </location>
</feature>
<dbReference type="Pfam" id="PF00507">
    <property type="entry name" value="Oxidored_q4"/>
    <property type="match status" value="1"/>
</dbReference>
<keyword evidence="9 12" id="KW-0520">NAD</keyword>
<evidence type="ECO:0000256" key="7">
    <source>
        <dbReference type="ARBA" id="ARBA00022967"/>
    </source>
</evidence>
<evidence type="ECO:0000256" key="1">
    <source>
        <dbReference type="ARBA" id="ARBA00004141"/>
    </source>
</evidence>
<dbReference type="AlphaFoldDB" id="A0A932CPB1"/>
<evidence type="ECO:0000313" key="14">
    <source>
        <dbReference type="EMBL" id="MBI2876576.1"/>
    </source>
</evidence>
<keyword evidence="4 12" id="KW-1003">Cell membrane</keyword>
<dbReference type="InterPro" id="IPR023043">
    <property type="entry name" value="NAD(P)H_OxRDtase_bac/plastid"/>
</dbReference>
<evidence type="ECO:0000256" key="13">
    <source>
        <dbReference type="RuleBase" id="RU003639"/>
    </source>
</evidence>
<dbReference type="InterPro" id="IPR038430">
    <property type="entry name" value="NDAH_ubi_oxred_su3_sf"/>
</dbReference>
<dbReference type="GO" id="GO:0048038">
    <property type="term" value="F:quinone binding"/>
    <property type="evidence" value="ECO:0007669"/>
    <property type="project" value="UniProtKB-KW"/>
</dbReference>
<sequence>MAEPIWPFALYGGLVLLLVGAILLSSYLVGERHHQPNRDIPYESGALPTGYARFRYRAHYYLVGIFFILFDIEAVILFAWAVAFRELGWPGYLSATLFIVTLALGLAYVWKEKGLDWNPPSIHR</sequence>
<evidence type="ECO:0000256" key="11">
    <source>
        <dbReference type="ARBA" id="ARBA00023136"/>
    </source>
</evidence>
<dbReference type="GO" id="GO:0050136">
    <property type="term" value="F:NADH dehydrogenase (quinone) (non-electrogenic) activity"/>
    <property type="evidence" value="ECO:0007669"/>
    <property type="project" value="UniProtKB-UniRule"/>
</dbReference>
<evidence type="ECO:0000256" key="5">
    <source>
        <dbReference type="ARBA" id="ARBA00022692"/>
    </source>
</evidence>
<evidence type="ECO:0000256" key="8">
    <source>
        <dbReference type="ARBA" id="ARBA00022989"/>
    </source>
</evidence>
<comment type="subunit">
    <text evidence="12">NDH-1 is composed of 14 different subunits. Subunits NuoA, H, J, K, L, M, N constitute the membrane sector of the complex.</text>
</comment>
<evidence type="ECO:0000256" key="10">
    <source>
        <dbReference type="ARBA" id="ARBA00023075"/>
    </source>
</evidence>
<reference evidence="14" key="1">
    <citation type="submission" date="2020-07" db="EMBL/GenBank/DDBJ databases">
        <title>Huge and variable diversity of episymbiotic CPR bacteria and DPANN archaea in groundwater ecosystems.</title>
        <authorList>
            <person name="He C.Y."/>
            <person name="Keren R."/>
            <person name="Whittaker M."/>
            <person name="Farag I.F."/>
            <person name="Doudna J."/>
            <person name="Cate J.H.D."/>
            <person name="Banfield J.F."/>
        </authorList>
    </citation>
    <scope>NUCLEOTIDE SEQUENCE</scope>
    <source>
        <strain evidence="14">NC_groundwater_672_Ag_B-0.1um_62_36</strain>
    </source>
</reference>
<dbReference type="Proteomes" id="UP000769766">
    <property type="component" value="Unassembled WGS sequence"/>
</dbReference>
<comment type="similarity">
    <text evidence="2 12 13">Belongs to the complex I subunit 3 family.</text>
</comment>
<evidence type="ECO:0000256" key="3">
    <source>
        <dbReference type="ARBA" id="ARBA00022448"/>
    </source>
</evidence>
<evidence type="ECO:0000313" key="15">
    <source>
        <dbReference type="Proteomes" id="UP000769766"/>
    </source>
</evidence>
<comment type="subcellular location">
    <subcellularLocation>
        <location evidence="12 13">Cell membrane</location>
        <topology evidence="12 13">Multi-pass membrane protein</topology>
    </subcellularLocation>
    <subcellularLocation>
        <location evidence="1">Membrane</location>
        <topology evidence="1">Multi-pass membrane protein</topology>
    </subcellularLocation>
</comment>